<dbReference type="AlphaFoldDB" id="A0A1W2TDW8"/>
<reference evidence="2" key="1">
    <citation type="submission" date="2016-03" db="EMBL/GenBank/DDBJ databases">
        <title>Draft genome sequence of Rosellinia necatrix.</title>
        <authorList>
            <person name="Kanematsu S."/>
        </authorList>
    </citation>
    <scope>NUCLEOTIDE SEQUENCE [LARGE SCALE GENOMIC DNA]</scope>
    <source>
        <strain evidence="2">W97</strain>
    </source>
</reference>
<feature type="region of interest" description="Disordered" evidence="1">
    <location>
        <begin position="26"/>
        <end position="77"/>
    </location>
</feature>
<keyword evidence="3" id="KW-1185">Reference proteome</keyword>
<evidence type="ECO:0000313" key="3">
    <source>
        <dbReference type="Proteomes" id="UP000054516"/>
    </source>
</evidence>
<dbReference type="EMBL" id="DF977448">
    <property type="protein sequence ID" value="GAP86199.2"/>
    <property type="molecule type" value="Genomic_DNA"/>
</dbReference>
<evidence type="ECO:0008006" key="4">
    <source>
        <dbReference type="Google" id="ProtNLM"/>
    </source>
</evidence>
<evidence type="ECO:0000256" key="1">
    <source>
        <dbReference type="SAM" id="MobiDB-lite"/>
    </source>
</evidence>
<sequence length="253" mass="29123">MSWSGPNSGAVGHLLDSAASRASFILFSDAPRTREEEEEGEKEEKREKEKRKPDNNQHAAARKQDVNKADISLHRRKSVEDHVLRTSLAGPIGDPTPRNPANVADRKMENQAWNQPTMLGGRRAANSTAFKQKIQQMALPLAPLVQLTTGEVHPAFPGTLLNFWLLTDAELEELAHFYHQRTPCRYTFHYPCPINWSSDMPIEEKRRKIGRFIGLRGCESPPRVRTEEEIMEDARRARLAEEDEMWKRKLRWY</sequence>
<organism evidence="2">
    <name type="scientific">Rosellinia necatrix</name>
    <name type="common">White root-rot fungus</name>
    <dbReference type="NCBI Taxonomy" id="77044"/>
    <lineage>
        <taxon>Eukaryota</taxon>
        <taxon>Fungi</taxon>
        <taxon>Dikarya</taxon>
        <taxon>Ascomycota</taxon>
        <taxon>Pezizomycotina</taxon>
        <taxon>Sordariomycetes</taxon>
        <taxon>Xylariomycetidae</taxon>
        <taxon>Xylariales</taxon>
        <taxon>Xylariaceae</taxon>
        <taxon>Rosellinia</taxon>
    </lineage>
</organism>
<dbReference type="OrthoDB" id="4156665at2759"/>
<accession>A0A1W2TDW8</accession>
<dbReference type="STRING" id="77044.A0A1W2TDW8"/>
<gene>
    <name evidence="2" type="ORF">SAMD00023353_0303380</name>
</gene>
<protein>
    <recommendedName>
        <fullName evidence="4">Beta-xylosidase</fullName>
    </recommendedName>
</protein>
<feature type="compositionally biased region" description="Basic and acidic residues" evidence="1">
    <location>
        <begin position="42"/>
        <end position="55"/>
    </location>
</feature>
<dbReference type="Proteomes" id="UP000054516">
    <property type="component" value="Unassembled WGS sequence"/>
</dbReference>
<proteinExistence type="predicted"/>
<evidence type="ECO:0000313" key="2">
    <source>
        <dbReference type="EMBL" id="GAP86199.2"/>
    </source>
</evidence>
<feature type="compositionally biased region" description="Basic and acidic residues" evidence="1">
    <location>
        <begin position="62"/>
        <end position="77"/>
    </location>
</feature>
<name>A0A1W2TDW8_ROSNE</name>